<dbReference type="AlphaFoldDB" id="B4JML3"/>
<dbReference type="Proteomes" id="UP000001070">
    <property type="component" value="Unassembled WGS sequence"/>
</dbReference>
<dbReference type="GO" id="GO:0003723">
    <property type="term" value="F:RNA binding"/>
    <property type="evidence" value="ECO:0007669"/>
    <property type="project" value="InterPro"/>
</dbReference>
<name>B4JML3_DROGR</name>
<dbReference type="PhylomeDB" id="B4JML3"/>
<evidence type="ECO:0000313" key="4">
    <source>
        <dbReference type="Proteomes" id="UP000001070"/>
    </source>
</evidence>
<feature type="domain" description="Hyaluronan/mRNA-binding protein" evidence="2">
    <location>
        <begin position="140"/>
        <end position="218"/>
    </location>
</feature>
<accession>B4JML3</accession>
<dbReference type="HOGENOM" id="CLU_892165_0_0_1"/>
<dbReference type="PANTHER" id="PTHR12299">
    <property type="entry name" value="HYALURONIC ACID-BINDING PROTEIN 4"/>
    <property type="match status" value="1"/>
</dbReference>
<dbReference type="EMBL" id="CH916371">
    <property type="protein sequence ID" value="EDV91956.1"/>
    <property type="molecule type" value="Genomic_DNA"/>
</dbReference>
<dbReference type="GO" id="GO:0005737">
    <property type="term" value="C:cytoplasm"/>
    <property type="evidence" value="ECO:0007669"/>
    <property type="project" value="TreeGrafter"/>
</dbReference>
<dbReference type="InParanoid" id="B4JML3"/>
<evidence type="ECO:0000259" key="2">
    <source>
        <dbReference type="SMART" id="SM01233"/>
    </source>
</evidence>
<sequence length="312" mass="35720">MNSLGNNRYQMLFIDDEPDDFEAGQRNLDGGQQKTKQQLKNNKKLFTGSDKTKGIVVNNKNKKLVANIMKTMPGPVQQQQQEQLQCHQCMSYMNNNNNNNISNNNRKYVHPTRNVTESKAYGAATGGSNNSNNNNNRRLEKSEFDRHSGSDKTGVKAVAKQNGAKVKQHMGTTPYNDTATANANNEDEDVKYITIKEYEAMRSERLKPVFNIRKAGEGEMERPDWKQMTVLQKKKTNAINSETNALGYDASMYPQRWRRQQRVDIELKFNYNAHYKGQYRRRPSIGQVEAGHGEQQPVDLQDKSEFPTLCRC</sequence>
<feature type="compositionally biased region" description="Basic and acidic residues" evidence="1">
    <location>
        <begin position="137"/>
        <end position="154"/>
    </location>
</feature>
<protein>
    <submittedName>
        <fullName evidence="3">GH24647</fullName>
    </submittedName>
</protein>
<dbReference type="OMA" id="DPINMND"/>
<evidence type="ECO:0000313" key="3">
    <source>
        <dbReference type="EMBL" id="EDV91956.1"/>
    </source>
</evidence>
<organism evidence="4">
    <name type="scientific">Drosophila grimshawi</name>
    <name type="common">Hawaiian fruit fly</name>
    <name type="synonym">Idiomyia grimshawi</name>
    <dbReference type="NCBI Taxonomy" id="7222"/>
    <lineage>
        <taxon>Eukaryota</taxon>
        <taxon>Metazoa</taxon>
        <taxon>Ecdysozoa</taxon>
        <taxon>Arthropoda</taxon>
        <taxon>Hexapoda</taxon>
        <taxon>Insecta</taxon>
        <taxon>Pterygota</taxon>
        <taxon>Neoptera</taxon>
        <taxon>Endopterygota</taxon>
        <taxon>Diptera</taxon>
        <taxon>Brachycera</taxon>
        <taxon>Muscomorpha</taxon>
        <taxon>Ephydroidea</taxon>
        <taxon>Drosophilidae</taxon>
        <taxon>Drosophila</taxon>
        <taxon>Hawaiian Drosophila</taxon>
    </lineage>
</organism>
<dbReference type="GO" id="GO:0005634">
    <property type="term" value="C:nucleus"/>
    <property type="evidence" value="ECO:0007669"/>
    <property type="project" value="TreeGrafter"/>
</dbReference>
<dbReference type="STRING" id="7222.B4JML3"/>
<proteinExistence type="predicted"/>
<reference evidence="3 4" key="1">
    <citation type="journal article" date="2007" name="Nature">
        <title>Evolution of genes and genomes on the Drosophila phylogeny.</title>
        <authorList>
            <consortium name="Drosophila 12 Genomes Consortium"/>
            <person name="Clark A.G."/>
            <person name="Eisen M.B."/>
            <person name="Smith D.R."/>
            <person name="Bergman C.M."/>
            <person name="Oliver B."/>
            <person name="Markow T.A."/>
            <person name="Kaufman T.C."/>
            <person name="Kellis M."/>
            <person name="Gelbart W."/>
            <person name="Iyer V.N."/>
            <person name="Pollard D.A."/>
            <person name="Sackton T.B."/>
            <person name="Larracuente A.M."/>
            <person name="Singh N.D."/>
            <person name="Abad J.P."/>
            <person name="Abt D.N."/>
            <person name="Adryan B."/>
            <person name="Aguade M."/>
            <person name="Akashi H."/>
            <person name="Anderson W.W."/>
            <person name="Aquadro C.F."/>
            <person name="Ardell D.H."/>
            <person name="Arguello R."/>
            <person name="Artieri C.G."/>
            <person name="Barbash D.A."/>
            <person name="Barker D."/>
            <person name="Barsanti P."/>
            <person name="Batterham P."/>
            <person name="Batzoglou S."/>
            <person name="Begun D."/>
            <person name="Bhutkar A."/>
            <person name="Blanco E."/>
            <person name="Bosak S.A."/>
            <person name="Bradley R.K."/>
            <person name="Brand A.D."/>
            <person name="Brent M.R."/>
            <person name="Brooks A.N."/>
            <person name="Brown R.H."/>
            <person name="Butlin R.K."/>
            <person name="Caggese C."/>
            <person name="Calvi B.R."/>
            <person name="Bernardo de Carvalho A."/>
            <person name="Caspi A."/>
            <person name="Castrezana S."/>
            <person name="Celniker S.E."/>
            <person name="Chang J.L."/>
            <person name="Chapple C."/>
            <person name="Chatterji S."/>
            <person name="Chinwalla A."/>
            <person name="Civetta A."/>
            <person name="Clifton S.W."/>
            <person name="Comeron J.M."/>
            <person name="Costello J.C."/>
            <person name="Coyne J.A."/>
            <person name="Daub J."/>
            <person name="David R.G."/>
            <person name="Delcher A.L."/>
            <person name="Delehaunty K."/>
            <person name="Do C.B."/>
            <person name="Ebling H."/>
            <person name="Edwards K."/>
            <person name="Eickbush T."/>
            <person name="Evans J.D."/>
            <person name="Filipski A."/>
            <person name="Findeiss S."/>
            <person name="Freyhult E."/>
            <person name="Fulton L."/>
            <person name="Fulton R."/>
            <person name="Garcia A.C."/>
            <person name="Gardiner A."/>
            <person name="Garfield D.A."/>
            <person name="Garvin B.E."/>
            <person name="Gibson G."/>
            <person name="Gilbert D."/>
            <person name="Gnerre S."/>
            <person name="Godfrey J."/>
            <person name="Good R."/>
            <person name="Gotea V."/>
            <person name="Gravely B."/>
            <person name="Greenberg A.J."/>
            <person name="Griffiths-Jones S."/>
            <person name="Gross S."/>
            <person name="Guigo R."/>
            <person name="Gustafson E.A."/>
            <person name="Haerty W."/>
            <person name="Hahn M.W."/>
            <person name="Halligan D.L."/>
            <person name="Halpern A.L."/>
            <person name="Halter G.M."/>
            <person name="Han M.V."/>
            <person name="Heger A."/>
            <person name="Hillier L."/>
            <person name="Hinrichs A.S."/>
            <person name="Holmes I."/>
            <person name="Hoskins R.A."/>
            <person name="Hubisz M.J."/>
            <person name="Hultmark D."/>
            <person name="Huntley M.A."/>
            <person name="Jaffe D.B."/>
            <person name="Jagadeeshan S."/>
            <person name="Jeck W.R."/>
            <person name="Johnson J."/>
            <person name="Jones C.D."/>
            <person name="Jordan W.C."/>
            <person name="Karpen G.H."/>
            <person name="Kataoka E."/>
            <person name="Keightley P.D."/>
            <person name="Kheradpour P."/>
            <person name="Kirkness E.F."/>
            <person name="Koerich L.B."/>
            <person name="Kristiansen K."/>
            <person name="Kudrna D."/>
            <person name="Kulathinal R.J."/>
            <person name="Kumar S."/>
            <person name="Kwok R."/>
            <person name="Lander E."/>
            <person name="Langley C.H."/>
            <person name="Lapoint R."/>
            <person name="Lazzaro B.P."/>
            <person name="Lee S.J."/>
            <person name="Levesque L."/>
            <person name="Li R."/>
            <person name="Lin C.F."/>
            <person name="Lin M.F."/>
            <person name="Lindblad-Toh K."/>
            <person name="Llopart A."/>
            <person name="Long M."/>
            <person name="Low L."/>
            <person name="Lozovsky E."/>
            <person name="Lu J."/>
            <person name="Luo M."/>
            <person name="Machado C.A."/>
            <person name="Makalowski W."/>
            <person name="Marzo M."/>
            <person name="Matsuda M."/>
            <person name="Matzkin L."/>
            <person name="McAllister B."/>
            <person name="McBride C.S."/>
            <person name="McKernan B."/>
            <person name="McKernan K."/>
            <person name="Mendez-Lago M."/>
            <person name="Minx P."/>
            <person name="Mollenhauer M.U."/>
            <person name="Montooth K."/>
            <person name="Mount S.M."/>
            <person name="Mu X."/>
            <person name="Myers E."/>
            <person name="Negre B."/>
            <person name="Newfeld S."/>
            <person name="Nielsen R."/>
            <person name="Noor M.A."/>
            <person name="O'Grady P."/>
            <person name="Pachter L."/>
            <person name="Papaceit M."/>
            <person name="Parisi M.J."/>
            <person name="Parisi M."/>
            <person name="Parts L."/>
            <person name="Pedersen J.S."/>
            <person name="Pesole G."/>
            <person name="Phillippy A.M."/>
            <person name="Ponting C.P."/>
            <person name="Pop M."/>
            <person name="Porcelli D."/>
            <person name="Powell J.R."/>
            <person name="Prohaska S."/>
            <person name="Pruitt K."/>
            <person name="Puig M."/>
            <person name="Quesneville H."/>
            <person name="Ram K.R."/>
            <person name="Rand D."/>
            <person name="Rasmussen M.D."/>
            <person name="Reed L.K."/>
            <person name="Reenan R."/>
            <person name="Reily A."/>
            <person name="Remington K.A."/>
            <person name="Rieger T.T."/>
            <person name="Ritchie M.G."/>
            <person name="Robin C."/>
            <person name="Rogers Y.H."/>
            <person name="Rohde C."/>
            <person name="Rozas J."/>
            <person name="Rubenfield M.J."/>
            <person name="Ruiz A."/>
            <person name="Russo S."/>
            <person name="Salzberg S.L."/>
            <person name="Sanchez-Gracia A."/>
            <person name="Saranga D.J."/>
            <person name="Sato H."/>
            <person name="Schaeffer S.W."/>
            <person name="Schatz M.C."/>
            <person name="Schlenke T."/>
            <person name="Schwartz R."/>
            <person name="Segarra C."/>
            <person name="Singh R.S."/>
            <person name="Sirot L."/>
            <person name="Sirota M."/>
            <person name="Sisneros N.B."/>
            <person name="Smith C.D."/>
            <person name="Smith T.F."/>
            <person name="Spieth J."/>
            <person name="Stage D.E."/>
            <person name="Stark A."/>
            <person name="Stephan W."/>
            <person name="Strausberg R.L."/>
            <person name="Strempel S."/>
            <person name="Sturgill D."/>
            <person name="Sutton G."/>
            <person name="Sutton G.G."/>
            <person name="Tao W."/>
            <person name="Teichmann S."/>
            <person name="Tobari Y.N."/>
            <person name="Tomimura Y."/>
            <person name="Tsolas J.M."/>
            <person name="Valente V.L."/>
            <person name="Venter E."/>
            <person name="Venter J.C."/>
            <person name="Vicario S."/>
            <person name="Vieira F.G."/>
            <person name="Vilella A.J."/>
            <person name="Villasante A."/>
            <person name="Walenz B."/>
            <person name="Wang J."/>
            <person name="Wasserman M."/>
            <person name="Watts T."/>
            <person name="Wilson D."/>
            <person name="Wilson R.K."/>
            <person name="Wing R.A."/>
            <person name="Wolfner M.F."/>
            <person name="Wong A."/>
            <person name="Wong G.K."/>
            <person name="Wu C.I."/>
            <person name="Wu G."/>
            <person name="Yamamoto D."/>
            <person name="Yang H.P."/>
            <person name="Yang S.P."/>
            <person name="Yorke J.A."/>
            <person name="Yoshida K."/>
            <person name="Zdobnov E."/>
            <person name="Zhang P."/>
            <person name="Zhang Y."/>
            <person name="Zimin A.V."/>
            <person name="Baldwin J."/>
            <person name="Abdouelleil A."/>
            <person name="Abdulkadir J."/>
            <person name="Abebe A."/>
            <person name="Abera B."/>
            <person name="Abreu J."/>
            <person name="Acer S.C."/>
            <person name="Aftuck L."/>
            <person name="Alexander A."/>
            <person name="An P."/>
            <person name="Anderson E."/>
            <person name="Anderson S."/>
            <person name="Arachi H."/>
            <person name="Azer M."/>
            <person name="Bachantsang P."/>
            <person name="Barry A."/>
            <person name="Bayul T."/>
            <person name="Berlin A."/>
            <person name="Bessette D."/>
            <person name="Bloom T."/>
            <person name="Blye J."/>
            <person name="Boguslavskiy L."/>
            <person name="Bonnet C."/>
            <person name="Boukhgalter B."/>
            <person name="Bourzgui I."/>
            <person name="Brown A."/>
            <person name="Cahill P."/>
            <person name="Channer S."/>
            <person name="Cheshatsang Y."/>
            <person name="Chuda L."/>
            <person name="Citroen M."/>
            <person name="Collymore A."/>
            <person name="Cooke P."/>
            <person name="Costello M."/>
            <person name="D'Aco K."/>
            <person name="Daza R."/>
            <person name="De Haan G."/>
            <person name="DeGray S."/>
            <person name="DeMaso C."/>
            <person name="Dhargay N."/>
            <person name="Dooley K."/>
            <person name="Dooley E."/>
            <person name="Doricent M."/>
            <person name="Dorje P."/>
            <person name="Dorjee K."/>
            <person name="Dupes A."/>
            <person name="Elong R."/>
            <person name="Falk J."/>
            <person name="Farina A."/>
            <person name="Faro S."/>
            <person name="Ferguson D."/>
            <person name="Fisher S."/>
            <person name="Foley C.D."/>
            <person name="Franke A."/>
            <person name="Friedrich D."/>
            <person name="Gadbois L."/>
            <person name="Gearin G."/>
            <person name="Gearin C.R."/>
            <person name="Giannoukos G."/>
            <person name="Goode T."/>
            <person name="Graham J."/>
            <person name="Grandbois E."/>
            <person name="Grewal S."/>
            <person name="Gyaltsen K."/>
            <person name="Hafez N."/>
            <person name="Hagos B."/>
            <person name="Hall J."/>
            <person name="Henson C."/>
            <person name="Hollinger A."/>
            <person name="Honan T."/>
            <person name="Huard M.D."/>
            <person name="Hughes L."/>
            <person name="Hurhula B."/>
            <person name="Husby M.E."/>
            <person name="Kamat A."/>
            <person name="Kanga B."/>
            <person name="Kashin S."/>
            <person name="Khazanovich D."/>
            <person name="Kisner P."/>
            <person name="Lance K."/>
            <person name="Lara M."/>
            <person name="Lee W."/>
            <person name="Lennon N."/>
            <person name="Letendre F."/>
            <person name="LeVine R."/>
            <person name="Lipovsky A."/>
            <person name="Liu X."/>
            <person name="Liu J."/>
            <person name="Liu S."/>
            <person name="Lokyitsang T."/>
            <person name="Lokyitsang Y."/>
            <person name="Lubonja R."/>
            <person name="Lui A."/>
            <person name="MacDonald P."/>
            <person name="Magnisalis V."/>
            <person name="Maru K."/>
            <person name="Matthews C."/>
            <person name="McCusker W."/>
            <person name="McDonough S."/>
            <person name="Mehta T."/>
            <person name="Meldrim J."/>
            <person name="Meneus L."/>
            <person name="Mihai O."/>
            <person name="Mihalev A."/>
            <person name="Mihova T."/>
            <person name="Mittelman R."/>
            <person name="Mlenga V."/>
            <person name="Montmayeur A."/>
            <person name="Mulrain L."/>
            <person name="Navidi A."/>
            <person name="Naylor J."/>
            <person name="Negash T."/>
            <person name="Nguyen T."/>
            <person name="Nguyen N."/>
            <person name="Nicol R."/>
            <person name="Norbu C."/>
            <person name="Norbu N."/>
            <person name="Novod N."/>
            <person name="O'Neill B."/>
            <person name="Osman S."/>
            <person name="Markiewicz E."/>
            <person name="Oyono O.L."/>
            <person name="Patti C."/>
            <person name="Phunkhang P."/>
            <person name="Pierre F."/>
            <person name="Priest M."/>
            <person name="Raghuraman S."/>
            <person name="Rege F."/>
            <person name="Reyes R."/>
            <person name="Rise C."/>
            <person name="Rogov P."/>
            <person name="Ross K."/>
            <person name="Ryan E."/>
            <person name="Settipalli S."/>
            <person name="Shea T."/>
            <person name="Sherpa N."/>
            <person name="Shi L."/>
            <person name="Shih D."/>
            <person name="Sparrow T."/>
            <person name="Spaulding J."/>
            <person name="Stalker J."/>
            <person name="Stange-Thomann N."/>
            <person name="Stavropoulos S."/>
            <person name="Stone C."/>
            <person name="Strader C."/>
            <person name="Tesfaye S."/>
            <person name="Thomson T."/>
            <person name="Thoulutsang Y."/>
            <person name="Thoulutsang D."/>
            <person name="Topham K."/>
            <person name="Topping I."/>
            <person name="Tsamla T."/>
            <person name="Vassiliev H."/>
            <person name="Vo A."/>
            <person name="Wangchuk T."/>
            <person name="Wangdi T."/>
            <person name="Weiand M."/>
            <person name="Wilkinson J."/>
            <person name="Wilson A."/>
            <person name="Yadav S."/>
            <person name="Young G."/>
            <person name="Yu Q."/>
            <person name="Zembek L."/>
            <person name="Zhong D."/>
            <person name="Zimmer A."/>
            <person name="Zwirko Z."/>
            <person name="Jaffe D.B."/>
            <person name="Alvarez P."/>
            <person name="Brockman W."/>
            <person name="Butler J."/>
            <person name="Chin C."/>
            <person name="Gnerre S."/>
            <person name="Grabherr M."/>
            <person name="Kleber M."/>
            <person name="Mauceli E."/>
            <person name="MacCallum I."/>
        </authorList>
    </citation>
    <scope>NUCLEOTIDE SEQUENCE [LARGE SCALE GENOMIC DNA]</scope>
    <source>
        <strain evidence="4">Tucson 15287-2541.00</strain>
    </source>
</reference>
<keyword evidence="4" id="KW-1185">Reference proteome</keyword>
<dbReference type="eggNOG" id="KOG2945">
    <property type="taxonomic scope" value="Eukaryota"/>
</dbReference>
<dbReference type="PANTHER" id="PTHR12299:SF17">
    <property type="entry name" value="AT19571P-RELATED"/>
    <property type="match status" value="1"/>
</dbReference>
<dbReference type="InterPro" id="IPR006861">
    <property type="entry name" value="HABP4_PAIRBP1-bd"/>
</dbReference>
<dbReference type="SMART" id="SM01233">
    <property type="entry name" value="HABP4_PAI-RBP1"/>
    <property type="match status" value="1"/>
</dbReference>
<gene>
    <name evidence="3" type="primary">Dgri\GH24647</name>
    <name evidence="3" type="ORF">Dgri_GH24647</name>
</gene>
<dbReference type="OrthoDB" id="6022699at2759"/>
<feature type="region of interest" description="Disordered" evidence="1">
    <location>
        <begin position="120"/>
        <end position="182"/>
    </location>
</feature>
<evidence type="ECO:0000256" key="1">
    <source>
        <dbReference type="SAM" id="MobiDB-lite"/>
    </source>
</evidence>
<dbReference type="InterPro" id="IPR039764">
    <property type="entry name" value="HABP4/SERBP1-like"/>
</dbReference>